<accession>A0A378ZPW4</accession>
<dbReference type="GO" id="GO:0015562">
    <property type="term" value="F:efflux transmembrane transporter activity"/>
    <property type="evidence" value="ECO:0007669"/>
    <property type="project" value="TreeGrafter"/>
</dbReference>
<evidence type="ECO:0000256" key="2">
    <source>
        <dbReference type="ARBA" id="ARBA00009477"/>
    </source>
</evidence>
<keyword evidence="4" id="KW-0175">Coiled coil</keyword>
<dbReference type="InterPro" id="IPR006143">
    <property type="entry name" value="RND_pump_MFP"/>
</dbReference>
<sequence>MQRRGGPPARPAQPDESVFSMNASRPRKKGRWLIAAALLAAAAGGAYYARAALQPAAGPTVMTSAVRKGTIEETVLATGILKPAKLVAVGAQASGRIIALKVKLGQELKAGDLVAEIDATTQTNSLRTAEASLANVEAQRVEKEASLQLARTSLERQQTLIAQNATSKADLDTAQSQVKTIDAQIRALDAQIVAAKVAVETARANLGYTRITAPMDGTVLAIVNQEGQTVNAAQSAPTIIIMGQLDVMNVQAEISEADVVKVKPETEVYFNVLGAPDTKYQARLDFIEPAPESITSDKAVSGSSSAASSSSSTAAIYYNGIFNVPNPDGVLRTYMTAEVTIVLGKAVDVPVIAATALGARNPDGSYTVQVMSRDGSIETRQVETGLNDKINVEIRSGLKEGEKVVTGTLDAGTVTRSTTRRGPPMGL</sequence>
<evidence type="ECO:0000256" key="3">
    <source>
        <dbReference type="ARBA" id="ARBA00022448"/>
    </source>
</evidence>
<dbReference type="Pfam" id="PF25876">
    <property type="entry name" value="HH_MFP_RND"/>
    <property type="match status" value="1"/>
</dbReference>
<dbReference type="GO" id="GO:1990195">
    <property type="term" value="C:macrolide transmembrane transporter complex"/>
    <property type="evidence" value="ECO:0007669"/>
    <property type="project" value="InterPro"/>
</dbReference>
<dbReference type="EMBL" id="UGSK01000001">
    <property type="protein sequence ID" value="SUA99282.1"/>
    <property type="molecule type" value="Genomic_DNA"/>
</dbReference>
<dbReference type="GO" id="GO:1990281">
    <property type="term" value="C:efflux pump complex"/>
    <property type="evidence" value="ECO:0007669"/>
    <property type="project" value="TreeGrafter"/>
</dbReference>
<evidence type="ECO:0000256" key="4">
    <source>
        <dbReference type="ARBA" id="ARBA00023054"/>
    </source>
</evidence>
<dbReference type="GO" id="GO:0019898">
    <property type="term" value="C:extrinsic component of membrane"/>
    <property type="evidence" value="ECO:0007669"/>
    <property type="project" value="InterPro"/>
</dbReference>
<evidence type="ECO:0000313" key="10">
    <source>
        <dbReference type="Proteomes" id="UP000255000"/>
    </source>
</evidence>
<organism evidence="9 10">
    <name type="scientific">Pannonibacter phragmitetus</name>
    <dbReference type="NCBI Taxonomy" id="121719"/>
    <lineage>
        <taxon>Bacteria</taxon>
        <taxon>Pseudomonadati</taxon>
        <taxon>Pseudomonadota</taxon>
        <taxon>Alphaproteobacteria</taxon>
        <taxon>Hyphomicrobiales</taxon>
        <taxon>Stappiaceae</taxon>
        <taxon>Pannonibacter</taxon>
    </lineage>
</organism>
<dbReference type="Pfam" id="PF25967">
    <property type="entry name" value="RND-MFP_C"/>
    <property type="match status" value="1"/>
</dbReference>
<feature type="domain" description="Multidrug resistance protein MdtA-like alpha-helical hairpin" evidence="6">
    <location>
        <begin position="133"/>
        <end position="209"/>
    </location>
</feature>
<dbReference type="PANTHER" id="PTHR30469:SF33">
    <property type="entry name" value="SLR1207 PROTEIN"/>
    <property type="match status" value="1"/>
</dbReference>
<dbReference type="NCBIfam" id="TIGR01730">
    <property type="entry name" value="RND_mfp"/>
    <property type="match status" value="1"/>
</dbReference>
<evidence type="ECO:0000313" key="9">
    <source>
        <dbReference type="EMBL" id="SUA99282.1"/>
    </source>
</evidence>
<dbReference type="Gene3D" id="2.40.30.170">
    <property type="match status" value="1"/>
</dbReference>
<dbReference type="InterPro" id="IPR030190">
    <property type="entry name" value="MacA_alpha-hairpin_sf"/>
</dbReference>
<dbReference type="GO" id="GO:0030313">
    <property type="term" value="C:cell envelope"/>
    <property type="evidence" value="ECO:0007669"/>
    <property type="project" value="UniProtKB-SubCell"/>
</dbReference>
<feature type="domain" description="Multidrug resistance protein MdtA-like barrel-sandwich hybrid" evidence="7">
    <location>
        <begin position="87"/>
        <end position="241"/>
    </location>
</feature>
<dbReference type="SUPFAM" id="SSF111369">
    <property type="entry name" value="HlyD-like secretion proteins"/>
    <property type="match status" value="1"/>
</dbReference>
<keyword evidence="3" id="KW-0813">Transport</keyword>
<dbReference type="Gene3D" id="6.10.140.1990">
    <property type="match status" value="1"/>
</dbReference>
<name>A0A378ZPW4_9HYPH</name>
<dbReference type="PANTHER" id="PTHR30469">
    <property type="entry name" value="MULTIDRUG RESISTANCE PROTEIN MDTA"/>
    <property type="match status" value="1"/>
</dbReference>
<gene>
    <name evidence="9" type="primary">macA_1</name>
    <name evidence="9" type="ORF">NCTC13350_00178</name>
</gene>
<dbReference type="Gene3D" id="2.40.420.20">
    <property type="match status" value="1"/>
</dbReference>
<dbReference type="Proteomes" id="UP000255000">
    <property type="component" value="Unassembled WGS sequence"/>
</dbReference>
<protein>
    <submittedName>
        <fullName evidence="9">Macrolide-specific efflux protein macA</fullName>
    </submittedName>
</protein>
<dbReference type="InterPro" id="IPR058624">
    <property type="entry name" value="MdtA-like_HH"/>
</dbReference>
<comment type="subcellular location">
    <subcellularLocation>
        <location evidence="1">Cell envelope</location>
    </subcellularLocation>
</comment>
<proteinExistence type="inferred from homology"/>
<evidence type="ECO:0000259" key="6">
    <source>
        <dbReference type="Pfam" id="PF25876"/>
    </source>
</evidence>
<evidence type="ECO:0000259" key="7">
    <source>
        <dbReference type="Pfam" id="PF25917"/>
    </source>
</evidence>
<evidence type="ECO:0000256" key="5">
    <source>
        <dbReference type="SAM" id="MobiDB-lite"/>
    </source>
</evidence>
<feature type="region of interest" description="Disordered" evidence="5">
    <location>
        <begin position="1"/>
        <end position="22"/>
    </location>
</feature>
<dbReference type="InterPro" id="IPR058625">
    <property type="entry name" value="MdtA-like_BSH"/>
</dbReference>
<evidence type="ECO:0000256" key="1">
    <source>
        <dbReference type="ARBA" id="ARBA00004196"/>
    </source>
</evidence>
<dbReference type="GO" id="GO:1990961">
    <property type="term" value="P:xenobiotic detoxification by transmembrane export across the plasma membrane"/>
    <property type="evidence" value="ECO:0007669"/>
    <property type="project" value="InterPro"/>
</dbReference>
<dbReference type="Gene3D" id="2.40.50.100">
    <property type="match status" value="1"/>
</dbReference>
<dbReference type="InterPro" id="IPR058627">
    <property type="entry name" value="MdtA-like_C"/>
</dbReference>
<feature type="domain" description="Multidrug resistance protein MdtA-like C-terminal permuted SH3" evidence="8">
    <location>
        <begin position="356"/>
        <end position="410"/>
    </location>
</feature>
<comment type="similarity">
    <text evidence="2">Belongs to the membrane fusion protein (MFP) (TC 8.A.1) family.</text>
</comment>
<dbReference type="Pfam" id="PF25917">
    <property type="entry name" value="BSH_RND"/>
    <property type="match status" value="1"/>
</dbReference>
<dbReference type="AlphaFoldDB" id="A0A378ZPW4"/>
<evidence type="ECO:0000259" key="8">
    <source>
        <dbReference type="Pfam" id="PF25967"/>
    </source>
</evidence>
<reference evidence="9 10" key="1">
    <citation type="submission" date="2018-06" db="EMBL/GenBank/DDBJ databases">
        <authorList>
            <consortium name="Pathogen Informatics"/>
            <person name="Doyle S."/>
        </authorList>
    </citation>
    <scope>NUCLEOTIDE SEQUENCE [LARGE SCALE GENOMIC DNA]</scope>
    <source>
        <strain evidence="9 10">NCTC13350</strain>
    </source>
</reference>